<dbReference type="InterPro" id="IPR004358">
    <property type="entry name" value="Sig_transdc_His_kin-like_C"/>
</dbReference>
<accession>A0A3D9YUB7</accession>
<feature type="domain" description="Histidine kinase/HSP90-like ATPase" evidence="9">
    <location>
        <begin position="158"/>
        <end position="254"/>
    </location>
</feature>
<evidence type="ECO:0000313" key="11">
    <source>
        <dbReference type="Proteomes" id="UP000256900"/>
    </source>
</evidence>
<keyword evidence="11" id="KW-1185">Reference proteome</keyword>
<dbReference type="PANTHER" id="PTHR41523">
    <property type="entry name" value="TWO-COMPONENT SYSTEM SENSOR PROTEIN"/>
    <property type="match status" value="1"/>
</dbReference>
<dbReference type="EMBL" id="QUMO01000004">
    <property type="protein sequence ID" value="REF84512.1"/>
    <property type="molecule type" value="Genomic_DNA"/>
</dbReference>
<dbReference type="PANTHER" id="PTHR41523:SF8">
    <property type="entry name" value="ETHYLENE RESPONSE SENSOR PROTEIN"/>
    <property type="match status" value="1"/>
</dbReference>
<name>A0A3D9YUB7_9HYPH</name>
<dbReference type="Gene3D" id="3.30.565.10">
    <property type="entry name" value="Histidine kinase-like ATPase, C-terminal domain"/>
    <property type="match status" value="1"/>
</dbReference>
<sequence length="260" mass="28643">MSNTRTTERRLLQLPWLPAIRNAKREQARHDALTDELQAALAREAALLREKSALFQRQDMLAQEFDHRLINSLQLITSLLSMQSRGASAEAAAHLDAAARRVAAFGRVHRRLHVLDHQENVEFRQYLQQLCEDLSGLLRGQTGHVIRVEGAKLEIPTLFATPLGFIVAELVTNSAKYAKSNVVVRLETSPTLGHSLSVLDNGPGFPAGFDPTKSNGLGMKIILSLVQQINGTLRITRGDDGCGARFTVTFCAPRFGAIET</sequence>
<dbReference type="InterPro" id="IPR003594">
    <property type="entry name" value="HATPase_dom"/>
</dbReference>
<dbReference type="OrthoDB" id="341208at2"/>
<dbReference type="GO" id="GO:0004673">
    <property type="term" value="F:protein histidine kinase activity"/>
    <property type="evidence" value="ECO:0007669"/>
    <property type="project" value="UniProtKB-EC"/>
</dbReference>
<dbReference type="PRINTS" id="PR00344">
    <property type="entry name" value="BCTRLSENSOR"/>
</dbReference>
<evidence type="ECO:0000259" key="9">
    <source>
        <dbReference type="SMART" id="SM00387"/>
    </source>
</evidence>
<dbReference type="EC" id="2.7.13.3" evidence="2"/>
<gene>
    <name evidence="10" type="ORF">DES32_2619</name>
</gene>
<dbReference type="SUPFAM" id="SSF55874">
    <property type="entry name" value="ATPase domain of HSP90 chaperone/DNA topoisomerase II/histidine kinase"/>
    <property type="match status" value="1"/>
</dbReference>
<evidence type="ECO:0000256" key="8">
    <source>
        <dbReference type="SAM" id="Coils"/>
    </source>
</evidence>
<dbReference type="InterPro" id="IPR011495">
    <property type="entry name" value="Sig_transdc_His_kin_sub2_dim/P"/>
</dbReference>
<feature type="coiled-coil region" evidence="8">
    <location>
        <begin position="23"/>
        <end position="50"/>
    </location>
</feature>
<proteinExistence type="predicted"/>
<dbReference type="RefSeq" id="WP_115837157.1">
    <property type="nucleotide sequence ID" value="NZ_CP025086.1"/>
</dbReference>
<evidence type="ECO:0000313" key="10">
    <source>
        <dbReference type="EMBL" id="REF84512.1"/>
    </source>
</evidence>
<dbReference type="GO" id="GO:0005524">
    <property type="term" value="F:ATP binding"/>
    <property type="evidence" value="ECO:0007669"/>
    <property type="project" value="UniProtKB-KW"/>
</dbReference>
<dbReference type="Pfam" id="PF07568">
    <property type="entry name" value="HisKA_2"/>
    <property type="match status" value="1"/>
</dbReference>
<keyword evidence="5" id="KW-0547">Nucleotide-binding</keyword>
<reference evidence="10 11" key="1">
    <citation type="submission" date="2018-08" db="EMBL/GenBank/DDBJ databases">
        <title>Genomic Encyclopedia of Type Strains, Phase IV (KMG-IV): sequencing the most valuable type-strain genomes for metagenomic binning, comparative biology and taxonomic classification.</title>
        <authorList>
            <person name="Goeker M."/>
        </authorList>
    </citation>
    <scope>NUCLEOTIDE SEQUENCE [LARGE SCALE GENOMIC DNA]</scope>
    <source>
        <strain evidence="10 11">BW863</strain>
    </source>
</reference>
<keyword evidence="6 10" id="KW-0418">Kinase</keyword>
<organism evidence="10 11">
    <name type="scientific">Methylovirgula ligni</name>
    <dbReference type="NCBI Taxonomy" id="569860"/>
    <lineage>
        <taxon>Bacteria</taxon>
        <taxon>Pseudomonadati</taxon>
        <taxon>Pseudomonadota</taxon>
        <taxon>Alphaproteobacteria</taxon>
        <taxon>Hyphomicrobiales</taxon>
        <taxon>Beijerinckiaceae</taxon>
        <taxon>Methylovirgula</taxon>
    </lineage>
</organism>
<dbReference type="AlphaFoldDB" id="A0A3D9YUB7"/>
<evidence type="ECO:0000256" key="5">
    <source>
        <dbReference type="ARBA" id="ARBA00022741"/>
    </source>
</evidence>
<dbReference type="SMART" id="SM00387">
    <property type="entry name" value="HATPase_c"/>
    <property type="match status" value="1"/>
</dbReference>
<evidence type="ECO:0000256" key="4">
    <source>
        <dbReference type="ARBA" id="ARBA00022679"/>
    </source>
</evidence>
<keyword evidence="8" id="KW-0175">Coiled coil</keyword>
<keyword evidence="7" id="KW-0067">ATP-binding</keyword>
<evidence type="ECO:0000256" key="3">
    <source>
        <dbReference type="ARBA" id="ARBA00022553"/>
    </source>
</evidence>
<evidence type="ECO:0000256" key="6">
    <source>
        <dbReference type="ARBA" id="ARBA00022777"/>
    </source>
</evidence>
<protein>
    <recommendedName>
        <fullName evidence="2">histidine kinase</fullName>
        <ecNumber evidence="2">2.7.13.3</ecNumber>
    </recommendedName>
</protein>
<dbReference type="Proteomes" id="UP000256900">
    <property type="component" value="Unassembled WGS sequence"/>
</dbReference>
<evidence type="ECO:0000256" key="7">
    <source>
        <dbReference type="ARBA" id="ARBA00022840"/>
    </source>
</evidence>
<evidence type="ECO:0000256" key="2">
    <source>
        <dbReference type="ARBA" id="ARBA00012438"/>
    </source>
</evidence>
<keyword evidence="3" id="KW-0597">Phosphoprotein</keyword>
<dbReference type="Pfam" id="PF02518">
    <property type="entry name" value="HATPase_c"/>
    <property type="match status" value="1"/>
</dbReference>
<dbReference type="InterPro" id="IPR036890">
    <property type="entry name" value="HATPase_C_sf"/>
</dbReference>
<keyword evidence="4" id="KW-0808">Transferase</keyword>
<evidence type="ECO:0000256" key="1">
    <source>
        <dbReference type="ARBA" id="ARBA00000085"/>
    </source>
</evidence>
<comment type="catalytic activity">
    <reaction evidence="1">
        <text>ATP + protein L-histidine = ADP + protein N-phospho-L-histidine.</text>
        <dbReference type="EC" id="2.7.13.3"/>
    </reaction>
</comment>
<comment type="caution">
    <text evidence="10">The sequence shown here is derived from an EMBL/GenBank/DDBJ whole genome shotgun (WGS) entry which is preliminary data.</text>
</comment>